<dbReference type="InterPro" id="IPR035906">
    <property type="entry name" value="MetI-like_sf"/>
</dbReference>
<gene>
    <name evidence="10" type="ORF">SAMN04489743_3976</name>
</gene>
<feature type="transmembrane region" description="Helical" evidence="7">
    <location>
        <begin position="100"/>
        <end position="121"/>
    </location>
</feature>
<dbReference type="SUPFAM" id="SSF161098">
    <property type="entry name" value="MetI-like"/>
    <property type="match status" value="1"/>
</dbReference>
<evidence type="ECO:0000259" key="9">
    <source>
        <dbReference type="PROSITE" id="PS50928"/>
    </source>
</evidence>
<dbReference type="Pfam" id="PF00528">
    <property type="entry name" value="BPD_transp_1"/>
    <property type="match status" value="1"/>
</dbReference>
<dbReference type="PANTHER" id="PTHR30193">
    <property type="entry name" value="ABC TRANSPORTER PERMEASE PROTEIN"/>
    <property type="match status" value="1"/>
</dbReference>
<evidence type="ECO:0000256" key="3">
    <source>
        <dbReference type="ARBA" id="ARBA00022475"/>
    </source>
</evidence>
<comment type="subcellular location">
    <subcellularLocation>
        <location evidence="1 7">Cell membrane</location>
        <topology evidence="1 7">Multi-pass membrane protein</topology>
    </subcellularLocation>
</comment>
<name>A0A1H2BUD7_9MICC</name>
<feature type="transmembrane region" description="Helical" evidence="7">
    <location>
        <begin position="288"/>
        <end position="308"/>
    </location>
</feature>
<dbReference type="AlphaFoldDB" id="A0A1H2BUD7"/>
<keyword evidence="4 7" id="KW-0812">Transmembrane</keyword>
<keyword evidence="3" id="KW-1003">Cell membrane</keyword>
<dbReference type="InterPro" id="IPR051393">
    <property type="entry name" value="ABC_transporter_permease"/>
</dbReference>
<keyword evidence="2 7" id="KW-0813">Transport</keyword>
<evidence type="ECO:0000313" key="11">
    <source>
        <dbReference type="Proteomes" id="UP000198751"/>
    </source>
</evidence>
<dbReference type="Proteomes" id="UP000198751">
    <property type="component" value="Chromosome I"/>
</dbReference>
<feature type="region of interest" description="Disordered" evidence="8">
    <location>
        <begin position="1"/>
        <end position="31"/>
    </location>
</feature>
<organism evidence="10 11">
    <name type="scientific">Pseudarthrobacter equi</name>
    <dbReference type="NCBI Taxonomy" id="728066"/>
    <lineage>
        <taxon>Bacteria</taxon>
        <taxon>Bacillati</taxon>
        <taxon>Actinomycetota</taxon>
        <taxon>Actinomycetes</taxon>
        <taxon>Micrococcales</taxon>
        <taxon>Micrococcaceae</taxon>
        <taxon>Pseudarthrobacter</taxon>
    </lineage>
</organism>
<evidence type="ECO:0000256" key="5">
    <source>
        <dbReference type="ARBA" id="ARBA00022989"/>
    </source>
</evidence>
<evidence type="ECO:0000313" key="10">
    <source>
        <dbReference type="EMBL" id="SDT61667.1"/>
    </source>
</evidence>
<sequence>MTAQLEQKAEGARVSGRQPRPSKKNGRQGDRATERRFATWWWFTPALLALVLIHYAPSAIGAFFAFTNWKGLGKWQFVGWDNFAAIAEGGPTTTALINTFIIGISFVVLTNVLGLLLALGLNRTVKSRNVIRTLIFAPVVLSSLATSYIWKFIFEQSGPLNEFLGSIGLESLKRTWLGDPSTVLPAIIIVMVWQNVGLVMVMYLAGLATVSPELEEAASLDGASLWQRFNYVVLPAIMPSVVIAMTLMLINGLRVFDQIQALTGGGPYGASETLAVTIYKETFVLGRFGFGAALALVMSLIIIILTVAQRLLLRSSSRG</sequence>
<reference evidence="11" key="1">
    <citation type="submission" date="2016-10" db="EMBL/GenBank/DDBJ databases">
        <authorList>
            <person name="Varghese N."/>
            <person name="Submissions S."/>
        </authorList>
    </citation>
    <scope>NUCLEOTIDE SEQUENCE [LARGE SCALE GENOMIC DNA]</scope>
    <source>
        <strain evidence="11">IMMIB L-1606</strain>
    </source>
</reference>
<dbReference type="GO" id="GO:0005886">
    <property type="term" value="C:plasma membrane"/>
    <property type="evidence" value="ECO:0007669"/>
    <property type="project" value="UniProtKB-SubCell"/>
</dbReference>
<feature type="domain" description="ABC transmembrane type-1" evidence="9">
    <location>
        <begin position="96"/>
        <end position="309"/>
    </location>
</feature>
<dbReference type="CDD" id="cd06261">
    <property type="entry name" value="TM_PBP2"/>
    <property type="match status" value="1"/>
</dbReference>
<feature type="transmembrane region" description="Helical" evidence="7">
    <location>
        <begin position="229"/>
        <end position="250"/>
    </location>
</feature>
<evidence type="ECO:0000256" key="7">
    <source>
        <dbReference type="RuleBase" id="RU363032"/>
    </source>
</evidence>
<evidence type="ECO:0000256" key="1">
    <source>
        <dbReference type="ARBA" id="ARBA00004651"/>
    </source>
</evidence>
<dbReference type="PROSITE" id="PS50928">
    <property type="entry name" value="ABC_TM1"/>
    <property type="match status" value="1"/>
</dbReference>
<proteinExistence type="inferred from homology"/>
<dbReference type="InterPro" id="IPR000515">
    <property type="entry name" value="MetI-like"/>
</dbReference>
<dbReference type="PANTHER" id="PTHR30193:SF37">
    <property type="entry name" value="INNER MEMBRANE ABC TRANSPORTER PERMEASE PROTEIN YCJO"/>
    <property type="match status" value="1"/>
</dbReference>
<keyword evidence="6 7" id="KW-0472">Membrane</keyword>
<evidence type="ECO:0000256" key="2">
    <source>
        <dbReference type="ARBA" id="ARBA00022448"/>
    </source>
</evidence>
<dbReference type="OrthoDB" id="5174895at2"/>
<evidence type="ECO:0000256" key="4">
    <source>
        <dbReference type="ARBA" id="ARBA00022692"/>
    </source>
</evidence>
<evidence type="ECO:0000256" key="8">
    <source>
        <dbReference type="SAM" id="MobiDB-lite"/>
    </source>
</evidence>
<dbReference type="GO" id="GO:0055085">
    <property type="term" value="P:transmembrane transport"/>
    <property type="evidence" value="ECO:0007669"/>
    <property type="project" value="InterPro"/>
</dbReference>
<feature type="transmembrane region" description="Helical" evidence="7">
    <location>
        <begin position="40"/>
        <end position="66"/>
    </location>
</feature>
<keyword evidence="5 7" id="KW-1133">Transmembrane helix</keyword>
<evidence type="ECO:0000256" key="6">
    <source>
        <dbReference type="ARBA" id="ARBA00023136"/>
    </source>
</evidence>
<feature type="transmembrane region" description="Helical" evidence="7">
    <location>
        <begin position="183"/>
        <end position="208"/>
    </location>
</feature>
<dbReference type="EMBL" id="LT629779">
    <property type="protein sequence ID" value="SDT61667.1"/>
    <property type="molecule type" value="Genomic_DNA"/>
</dbReference>
<accession>A0A1H2BUD7</accession>
<feature type="transmembrane region" description="Helical" evidence="7">
    <location>
        <begin position="133"/>
        <end position="153"/>
    </location>
</feature>
<comment type="similarity">
    <text evidence="7">Belongs to the binding-protein-dependent transport system permease family.</text>
</comment>
<dbReference type="RefSeq" id="WP_091723510.1">
    <property type="nucleotide sequence ID" value="NZ_LT629779.1"/>
</dbReference>
<keyword evidence="11" id="KW-1185">Reference proteome</keyword>
<protein>
    <submittedName>
        <fullName evidence="10">Carbohydrate ABC transporter membrane protein 1, CUT1 family</fullName>
    </submittedName>
</protein>
<dbReference type="Gene3D" id="1.10.3720.10">
    <property type="entry name" value="MetI-like"/>
    <property type="match status" value="1"/>
</dbReference>